<keyword evidence="2" id="KW-1185">Reference proteome</keyword>
<gene>
    <name evidence="1" type="ORF">LOK49_LG11G01983</name>
</gene>
<name>A0ACC0FYQ3_9ERIC</name>
<protein>
    <submittedName>
        <fullName evidence="1">Uncharacterized protein</fullName>
    </submittedName>
</protein>
<dbReference type="EMBL" id="CM045769">
    <property type="protein sequence ID" value="KAI7993498.1"/>
    <property type="molecule type" value="Genomic_DNA"/>
</dbReference>
<reference evidence="1 2" key="1">
    <citation type="journal article" date="2022" name="Plant J.">
        <title>Chromosome-level genome of Camellia lanceoleosa provides a valuable resource for understanding genome evolution and self-incompatibility.</title>
        <authorList>
            <person name="Gong W."/>
            <person name="Xiao S."/>
            <person name="Wang L."/>
            <person name="Liao Z."/>
            <person name="Chang Y."/>
            <person name="Mo W."/>
            <person name="Hu G."/>
            <person name="Li W."/>
            <person name="Zhao G."/>
            <person name="Zhu H."/>
            <person name="Hu X."/>
            <person name="Ji K."/>
            <person name="Xiang X."/>
            <person name="Song Q."/>
            <person name="Yuan D."/>
            <person name="Jin S."/>
            <person name="Zhang L."/>
        </authorList>
    </citation>
    <scope>NUCLEOTIDE SEQUENCE [LARGE SCALE GENOMIC DNA]</scope>
    <source>
        <strain evidence="1">SQ_2022a</strain>
    </source>
</reference>
<evidence type="ECO:0000313" key="2">
    <source>
        <dbReference type="Proteomes" id="UP001060215"/>
    </source>
</evidence>
<accession>A0ACC0FYQ3</accession>
<proteinExistence type="predicted"/>
<evidence type="ECO:0000313" key="1">
    <source>
        <dbReference type="EMBL" id="KAI7993498.1"/>
    </source>
</evidence>
<sequence>MHKSRDAQIVGPLFPYFAIYERIVSDQASLERWLPRRHGGPCAGQVFWTSIAVLFSGRQDSRRGSAPPTSGGVTPAIALTNDALKHLNKMRSERNEDLCLIIGVKQGGCSGMSYTMEFENRGNQRPDDSIIEYNSFVIGNPLSS</sequence>
<dbReference type="Proteomes" id="UP001060215">
    <property type="component" value="Chromosome 12"/>
</dbReference>
<comment type="caution">
    <text evidence="1">The sequence shown here is derived from an EMBL/GenBank/DDBJ whole genome shotgun (WGS) entry which is preliminary data.</text>
</comment>
<organism evidence="1 2">
    <name type="scientific">Camellia lanceoleosa</name>
    <dbReference type="NCBI Taxonomy" id="1840588"/>
    <lineage>
        <taxon>Eukaryota</taxon>
        <taxon>Viridiplantae</taxon>
        <taxon>Streptophyta</taxon>
        <taxon>Embryophyta</taxon>
        <taxon>Tracheophyta</taxon>
        <taxon>Spermatophyta</taxon>
        <taxon>Magnoliopsida</taxon>
        <taxon>eudicotyledons</taxon>
        <taxon>Gunneridae</taxon>
        <taxon>Pentapetalae</taxon>
        <taxon>asterids</taxon>
        <taxon>Ericales</taxon>
        <taxon>Theaceae</taxon>
        <taxon>Camellia</taxon>
    </lineage>
</organism>